<evidence type="ECO:0000313" key="2">
    <source>
        <dbReference type="EMBL" id="TNV82705.1"/>
    </source>
</evidence>
<name>A0A8J8NYQ1_HALGN</name>
<sequence length="70" mass="7911">MTTIQEDSLSCTPVRTSSCSIVQPSLRGKHYLQLTLAIIAIYYYICVSHSVSCLYIAFVVLFQFPLIQVH</sequence>
<comment type="caution">
    <text evidence="2">The sequence shown here is derived from an EMBL/GenBank/DDBJ whole genome shotgun (WGS) entry which is preliminary data.</text>
</comment>
<gene>
    <name evidence="2" type="ORF">FGO68_gene13753</name>
</gene>
<proteinExistence type="predicted"/>
<keyword evidence="1" id="KW-0472">Membrane</keyword>
<reference evidence="2" key="1">
    <citation type="submission" date="2019-06" db="EMBL/GenBank/DDBJ databases">
        <authorList>
            <person name="Zheng W."/>
        </authorList>
    </citation>
    <scope>NUCLEOTIDE SEQUENCE</scope>
    <source>
        <strain evidence="2">QDHG01</strain>
    </source>
</reference>
<protein>
    <submittedName>
        <fullName evidence="2">Uncharacterized protein</fullName>
    </submittedName>
</protein>
<keyword evidence="1" id="KW-0812">Transmembrane</keyword>
<organism evidence="2 3">
    <name type="scientific">Halteria grandinella</name>
    <dbReference type="NCBI Taxonomy" id="5974"/>
    <lineage>
        <taxon>Eukaryota</taxon>
        <taxon>Sar</taxon>
        <taxon>Alveolata</taxon>
        <taxon>Ciliophora</taxon>
        <taxon>Intramacronucleata</taxon>
        <taxon>Spirotrichea</taxon>
        <taxon>Stichotrichia</taxon>
        <taxon>Sporadotrichida</taxon>
        <taxon>Halteriidae</taxon>
        <taxon>Halteria</taxon>
    </lineage>
</organism>
<keyword evidence="1" id="KW-1133">Transmembrane helix</keyword>
<dbReference type="EMBL" id="RRYP01004640">
    <property type="protein sequence ID" value="TNV82705.1"/>
    <property type="molecule type" value="Genomic_DNA"/>
</dbReference>
<keyword evidence="3" id="KW-1185">Reference proteome</keyword>
<evidence type="ECO:0000256" key="1">
    <source>
        <dbReference type="SAM" id="Phobius"/>
    </source>
</evidence>
<dbReference type="Proteomes" id="UP000785679">
    <property type="component" value="Unassembled WGS sequence"/>
</dbReference>
<dbReference type="AlphaFoldDB" id="A0A8J8NYQ1"/>
<evidence type="ECO:0000313" key="3">
    <source>
        <dbReference type="Proteomes" id="UP000785679"/>
    </source>
</evidence>
<accession>A0A8J8NYQ1</accession>
<feature type="transmembrane region" description="Helical" evidence="1">
    <location>
        <begin position="41"/>
        <end position="64"/>
    </location>
</feature>